<sequence>MPPQIITLVRHGQASHNVNEQYHLRDPYLTELGESQCRTLPSRFQNAQKIEAGDGSSFPAIDLLATSPLKRTLQTTLLGFPGPISSGVPVIALSDLQETSDMPCDTGSSVEILKADPKLKTTDYGDKMEVDWEEVEKVGDVWFSKEGIYGATPERLKERAERVRRWLKSRGEQHVVCVLHGGFLHYLTEDWTGSNDLPGTGWTNTEFRNYTFSTVPGEETKLVETEHSQKNRTNIPLGKTEMKQFIEVHLNAIRQGETLLKTEKN</sequence>
<dbReference type="PROSITE" id="PS00175">
    <property type="entry name" value="PG_MUTASE"/>
    <property type="match status" value="1"/>
</dbReference>
<dbReference type="InterPro" id="IPR050275">
    <property type="entry name" value="PGM_Phosphatase"/>
</dbReference>
<dbReference type="InterPro" id="IPR029033">
    <property type="entry name" value="His_PPase_superfam"/>
</dbReference>
<dbReference type="PANTHER" id="PTHR48100:SF54">
    <property type="entry name" value="PHOSPHATASE SPAC5H10.03-RELATED"/>
    <property type="match status" value="1"/>
</dbReference>
<dbReference type="GO" id="GO:0016791">
    <property type="term" value="F:phosphatase activity"/>
    <property type="evidence" value="ECO:0007669"/>
    <property type="project" value="TreeGrafter"/>
</dbReference>
<dbReference type="InterPro" id="IPR001345">
    <property type="entry name" value="PG/BPGM_mutase_AS"/>
</dbReference>
<evidence type="ECO:0000313" key="2">
    <source>
        <dbReference type="Proteomes" id="UP000018144"/>
    </source>
</evidence>
<protein>
    <submittedName>
        <fullName evidence="1">Similar to Uncharacterized protein C5H10.03 acc. no. Q09676</fullName>
    </submittedName>
</protein>
<evidence type="ECO:0000313" key="1">
    <source>
        <dbReference type="EMBL" id="CCX13715.1"/>
    </source>
</evidence>
<dbReference type="SUPFAM" id="SSF53254">
    <property type="entry name" value="Phosphoglycerate mutase-like"/>
    <property type="match status" value="1"/>
</dbReference>
<dbReference type="Pfam" id="PF00300">
    <property type="entry name" value="His_Phos_1"/>
    <property type="match status" value="1"/>
</dbReference>
<dbReference type="EMBL" id="HF935887">
    <property type="protein sequence ID" value="CCX13715.1"/>
    <property type="molecule type" value="Genomic_DNA"/>
</dbReference>
<dbReference type="Proteomes" id="UP000018144">
    <property type="component" value="Unassembled WGS sequence"/>
</dbReference>
<dbReference type="eggNOG" id="KOG4754">
    <property type="taxonomic scope" value="Eukaryota"/>
</dbReference>
<dbReference type="OrthoDB" id="496981at2759"/>
<dbReference type="AlphaFoldDB" id="U4LLC9"/>
<dbReference type="Gene3D" id="3.40.50.1240">
    <property type="entry name" value="Phosphoglycerate mutase-like"/>
    <property type="match status" value="1"/>
</dbReference>
<dbReference type="OMA" id="HDKITHL"/>
<dbReference type="PANTHER" id="PTHR48100">
    <property type="entry name" value="BROAD-SPECIFICITY PHOSPHATASE YOR283W-RELATED"/>
    <property type="match status" value="1"/>
</dbReference>
<name>U4LLC9_PYROM</name>
<dbReference type="SMART" id="SM00855">
    <property type="entry name" value="PGAM"/>
    <property type="match status" value="1"/>
</dbReference>
<keyword evidence="2" id="KW-1185">Reference proteome</keyword>
<proteinExistence type="predicted"/>
<dbReference type="InterPro" id="IPR013078">
    <property type="entry name" value="His_Pase_superF_clade-1"/>
</dbReference>
<organism evidence="1 2">
    <name type="scientific">Pyronema omphalodes (strain CBS 100304)</name>
    <name type="common">Pyronema confluens</name>
    <dbReference type="NCBI Taxonomy" id="1076935"/>
    <lineage>
        <taxon>Eukaryota</taxon>
        <taxon>Fungi</taxon>
        <taxon>Dikarya</taxon>
        <taxon>Ascomycota</taxon>
        <taxon>Pezizomycotina</taxon>
        <taxon>Pezizomycetes</taxon>
        <taxon>Pezizales</taxon>
        <taxon>Pyronemataceae</taxon>
        <taxon>Pyronema</taxon>
    </lineage>
</organism>
<dbReference type="CDD" id="cd07067">
    <property type="entry name" value="HP_PGM_like"/>
    <property type="match status" value="1"/>
</dbReference>
<gene>
    <name evidence="1" type="ORF">PCON_13308</name>
</gene>
<reference evidence="1 2" key="1">
    <citation type="journal article" date="2013" name="PLoS Genet.">
        <title>The genome and development-dependent transcriptomes of Pyronema confluens: a window into fungal evolution.</title>
        <authorList>
            <person name="Traeger S."/>
            <person name="Altegoer F."/>
            <person name="Freitag M."/>
            <person name="Gabaldon T."/>
            <person name="Kempken F."/>
            <person name="Kumar A."/>
            <person name="Marcet-Houben M."/>
            <person name="Poggeler S."/>
            <person name="Stajich J.E."/>
            <person name="Nowrousian M."/>
        </authorList>
    </citation>
    <scope>NUCLEOTIDE SEQUENCE [LARGE SCALE GENOMIC DNA]</scope>
    <source>
        <strain evidence="2">CBS 100304</strain>
        <tissue evidence="1">Vegetative mycelium</tissue>
    </source>
</reference>
<dbReference type="GO" id="GO:0005737">
    <property type="term" value="C:cytoplasm"/>
    <property type="evidence" value="ECO:0007669"/>
    <property type="project" value="TreeGrafter"/>
</dbReference>
<accession>U4LLC9</accession>